<protein>
    <submittedName>
        <fullName evidence="2">Uncharacterized protein</fullName>
    </submittedName>
</protein>
<reference evidence="2 3" key="1">
    <citation type="submission" date="2024-01" db="EMBL/GenBank/DDBJ databases">
        <title>A draft genome for the cacao thread blight pathogen Marasmiellus scandens.</title>
        <authorList>
            <person name="Baruah I.K."/>
            <person name="Leung J."/>
            <person name="Bukari Y."/>
            <person name="Amoako-Attah I."/>
            <person name="Meinhardt L.W."/>
            <person name="Bailey B.A."/>
            <person name="Cohen S.P."/>
        </authorList>
    </citation>
    <scope>NUCLEOTIDE SEQUENCE [LARGE SCALE GENOMIC DNA]</scope>
    <source>
        <strain evidence="2 3">GH-19</strain>
    </source>
</reference>
<dbReference type="EMBL" id="JBANRG010000004">
    <property type="protein sequence ID" value="KAK7467460.1"/>
    <property type="molecule type" value="Genomic_DNA"/>
</dbReference>
<comment type="caution">
    <text evidence="2">The sequence shown here is derived from an EMBL/GenBank/DDBJ whole genome shotgun (WGS) entry which is preliminary data.</text>
</comment>
<evidence type="ECO:0000256" key="1">
    <source>
        <dbReference type="SAM" id="Phobius"/>
    </source>
</evidence>
<keyword evidence="1" id="KW-0812">Transmembrane</keyword>
<evidence type="ECO:0000313" key="3">
    <source>
        <dbReference type="Proteomes" id="UP001498398"/>
    </source>
</evidence>
<name>A0ABR1JV45_9AGAR</name>
<organism evidence="2 3">
    <name type="scientific">Marasmiellus scandens</name>
    <dbReference type="NCBI Taxonomy" id="2682957"/>
    <lineage>
        <taxon>Eukaryota</taxon>
        <taxon>Fungi</taxon>
        <taxon>Dikarya</taxon>
        <taxon>Basidiomycota</taxon>
        <taxon>Agaricomycotina</taxon>
        <taxon>Agaricomycetes</taxon>
        <taxon>Agaricomycetidae</taxon>
        <taxon>Agaricales</taxon>
        <taxon>Marasmiineae</taxon>
        <taxon>Omphalotaceae</taxon>
        <taxon>Marasmiellus</taxon>
    </lineage>
</organism>
<proteinExistence type="predicted"/>
<sequence length="203" mass="23291">MSFKTELQINPLFDPQAARDLFQDLYNLWLYHALPFIREHIQWTIQNVVEIPPDFRLLASGTLLFALVLILSFPYIVKANLTHIPTLRQPTFQALSNFIIPTTARWPTSFTLPSAHIKDGIEIPLSSFIQDICDGQIELRQPGNLHSMFPPHSGPLLLRTGYSWQTRVLRWIISTSLKGPMATPGKSFLFSRFRTDTDSKDNR</sequence>
<evidence type="ECO:0000313" key="2">
    <source>
        <dbReference type="EMBL" id="KAK7467460.1"/>
    </source>
</evidence>
<accession>A0ABR1JV45</accession>
<dbReference type="Proteomes" id="UP001498398">
    <property type="component" value="Unassembled WGS sequence"/>
</dbReference>
<keyword evidence="3" id="KW-1185">Reference proteome</keyword>
<keyword evidence="1" id="KW-0472">Membrane</keyword>
<keyword evidence="1" id="KW-1133">Transmembrane helix</keyword>
<gene>
    <name evidence="2" type="ORF">VKT23_004513</name>
</gene>
<feature type="transmembrane region" description="Helical" evidence="1">
    <location>
        <begin position="57"/>
        <end position="77"/>
    </location>
</feature>